<dbReference type="STRING" id="492660.SAMN05192566_0296"/>
<dbReference type="OrthoDB" id="9800503at2"/>
<accession>A0A1G8ZGF6</accession>
<keyword evidence="2" id="KW-1185">Reference proteome</keyword>
<sequence length="71" mass="7926">MKKQLHDIDNVPEQTVELTKRLKSIDRIAPQLTIEHSSSQRIGVIKGKLAIPDTIDAHNEEVLRLFTGAPA</sequence>
<organism evidence="1 2">
    <name type="scientific">Methylophilus rhizosphaerae</name>
    <dbReference type="NCBI Taxonomy" id="492660"/>
    <lineage>
        <taxon>Bacteria</taxon>
        <taxon>Pseudomonadati</taxon>
        <taxon>Pseudomonadota</taxon>
        <taxon>Betaproteobacteria</taxon>
        <taxon>Nitrosomonadales</taxon>
        <taxon>Methylophilaceae</taxon>
        <taxon>Methylophilus</taxon>
    </lineage>
</organism>
<dbReference type="EMBL" id="FNFX01000001">
    <property type="protein sequence ID" value="SDK14141.1"/>
    <property type="molecule type" value="Genomic_DNA"/>
</dbReference>
<dbReference type="Proteomes" id="UP000198629">
    <property type="component" value="Unassembled WGS sequence"/>
</dbReference>
<evidence type="ECO:0000313" key="1">
    <source>
        <dbReference type="EMBL" id="SDK14141.1"/>
    </source>
</evidence>
<gene>
    <name evidence="1" type="ORF">SAMN05192566_0296</name>
</gene>
<name>A0A1G8ZGF6_9PROT</name>
<dbReference type="AlphaFoldDB" id="A0A1G8ZGF6"/>
<protein>
    <submittedName>
        <fullName evidence="1">Uncharacterized protein</fullName>
    </submittedName>
</protein>
<dbReference type="RefSeq" id="WP_091468761.1">
    <property type="nucleotide sequence ID" value="NZ_FNFX01000001.1"/>
</dbReference>
<proteinExistence type="predicted"/>
<evidence type="ECO:0000313" key="2">
    <source>
        <dbReference type="Proteomes" id="UP000198629"/>
    </source>
</evidence>
<reference evidence="2" key="1">
    <citation type="submission" date="2016-10" db="EMBL/GenBank/DDBJ databases">
        <authorList>
            <person name="Varghese N."/>
            <person name="Submissions S."/>
        </authorList>
    </citation>
    <scope>NUCLEOTIDE SEQUENCE [LARGE SCALE GENOMIC DNA]</scope>
    <source>
        <strain evidence="2">CBMB127</strain>
    </source>
</reference>